<dbReference type="Pfam" id="PF10668">
    <property type="entry name" value="Phage_terminase"/>
    <property type="match status" value="1"/>
</dbReference>
<gene>
    <name evidence="2" type="ORF">EKG35_10455</name>
</gene>
<evidence type="ECO:0000259" key="1">
    <source>
        <dbReference type="Pfam" id="PF10668"/>
    </source>
</evidence>
<feature type="domain" description="PBSX phage terminase small subunit-like N-terminal" evidence="1">
    <location>
        <begin position="1"/>
        <end position="57"/>
    </location>
</feature>
<sequence length="71" mass="8288">MARARDPNPDKAFEIYKEHDGNITNRTIAEMLGVSEKTIGSWKYKAKDNWDAKLNGVLRKKKRILQRKKKS</sequence>
<dbReference type="InterPro" id="IPR018925">
    <property type="entry name" value="XtmA-like_N"/>
</dbReference>
<dbReference type="EMBL" id="RXNR01000025">
    <property type="protein sequence ID" value="RTQ92958.1"/>
    <property type="molecule type" value="Genomic_DNA"/>
</dbReference>
<accession>A0A431URP3</accession>
<evidence type="ECO:0000313" key="3">
    <source>
        <dbReference type="Proteomes" id="UP000276349"/>
    </source>
</evidence>
<dbReference type="Proteomes" id="UP000276349">
    <property type="component" value="Unassembled WGS sequence"/>
</dbReference>
<comment type="caution">
    <text evidence="2">The sequence shown here is derived from an EMBL/GenBank/DDBJ whole genome shotgun (WGS) entry which is preliminary data.</text>
</comment>
<organism evidence="2 3">
    <name type="scientific">Lysinibacillus telephonicus</name>
    <dbReference type="NCBI Taxonomy" id="1714840"/>
    <lineage>
        <taxon>Bacteria</taxon>
        <taxon>Bacillati</taxon>
        <taxon>Bacillota</taxon>
        <taxon>Bacilli</taxon>
        <taxon>Bacillales</taxon>
        <taxon>Bacillaceae</taxon>
        <taxon>Lysinibacillus</taxon>
    </lineage>
</organism>
<dbReference type="AlphaFoldDB" id="A0A431URP3"/>
<dbReference type="OrthoDB" id="7358785at2"/>
<protein>
    <recommendedName>
        <fullName evidence="1">PBSX phage terminase small subunit-like N-terminal domain-containing protein</fullName>
    </recommendedName>
</protein>
<reference evidence="2 3" key="1">
    <citation type="submission" date="2018-12" db="EMBL/GenBank/DDBJ databases">
        <authorList>
            <person name="Yu L."/>
        </authorList>
    </citation>
    <scope>NUCLEOTIDE SEQUENCE [LARGE SCALE GENOMIC DNA]</scope>
    <source>
        <strain evidence="2 3">S5H2222</strain>
    </source>
</reference>
<name>A0A431URP3_9BACI</name>
<keyword evidence="3" id="KW-1185">Reference proteome</keyword>
<evidence type="ECO:0000313" key="2">
    <source>
        <dbReference type="EMBL" id="RTQ92958.1"/>
    </source>
</evidence>
<proteinExistence type="predicted"/>